<keyword evidence="1" id="KW-0040">ANK repeat</keyword>
<feature type="repeat" description="ANK" evidence="1">
    <location>
        <begin position="15"/>
        <end position="47"/>
    </location>
</feature>
<evidence type="ECO:0008006" key="4">
    <source>
        <dbReference type="Google" id="ProtNLM"/>
    </source>
</evidence>
<sequence length="69" mass="7644">MAGRNLDKIDELNEAGLTMLHEFAISGNPTLVKLWLELGADKNALSKSGKTAKEYARELGWSEIEKVLK</sequence>
<keyword evidence="3" id="KW-1185">Reference proteome</keyword>
<name>A0ABM8Q8V7_9BACT</name>
<protein>
    <recommendedName>
        <fullName evidence="4">Ankyrin repeat domain-containing protein</fullName>
    </recommendedName>
</protein>
<organism evidence="2 3">
    <name type="scientific">Campylobacter suis</name>
    <dbReference type="NCBI Taxonomy" id="2790657"/>
    <lineage>
        <taxon>Bacteria</taxon>
        <taxon>Pseudomonadati</taxon>
        <taxon>Campylobacterota</taxon>
        <taxon>Epsilonproteobacteria</taxon>
        <taxon>Campylobacterales</taxon>
        <taxon>Campylobacteraceae</taxon>
        <taxon>Campylobacter</taxon>
    </lineage>
</organism>
<dbReference type="PROSITE" id="PS50088">
    <property type="entry name" value="ANK_REPEAT"/>
    <property type="match status" value="1"/>
</dbReference>
<dbReference type="InterPro" id="IPR002110">
    <property type="entry name" value="Ankyrin_rpt"/>
</dbReference>
<dbReference type="Proteomes" id="UP000789359">
    <property type="component" value="Unassembled WGS sequence"/>
</dbReference>
<dbReference type="RefSeq" id="WP_230057514.1">
    <property type="nucleotide sequence ID" value="NZ_CAJHOE010000009.1"/>
</dbReference>
<comment type="caution">
    <text evidence="2">The sequence shown here is derived from an EMBL/GenBank/DDBJ whole genome shotgun (WGS) entry which is preliminary data.</text>
</comment>
<evidence type="ECO:0000256" key="1">
    <source>
        <dbReference type="PROSITE-ProRule" id="PRU00023"/>
    </source>
</evidence>
<evidence type="ECO:0000313" key="3">
    <source>
        <dbReference type="Proteomes" id="UP000789359"/>
    </source>
</evidence>
<dbReference type="SUPFAM" id="SSF48403">
    <property type="entry name" value="Ankyrin repeat"/>
    <property type="match status" value="1"/>
</dbReference>
<dbReference type="Gene3D" id="1.25.40.20">
    <property type="entry name" value="Ankyrin repeat-containing domain"/>
    <property type="match status" value="1"/>
</dbReference>
<evidence type="ECO:0000313" key="2">
    <source>
        <dbReference type="EMBL" id="CAD7289402.1"/>
    </source>
</evidence>
<dbReference type="InterPro" id="IPR036770">
    <property type="entry name" value="Ankyrin_rpt-contain_sf"/>
</dbReference>
<accession>A0ABM8Q8V7</accession>
<gene>
    <name evidence="2" type="ORF">LMG8286_01783</name>
</gene>
<reference evidence="2 3" key="1">
    <citation type="submission" date="2020-11" db="EMBL/GenBank/DDBJ databases">
        <authorList>
            <person name="Peeters C."/>
        </authorList>
    </citation>
    <scope>NUCLEOTIDE SEQUENCE [LARGE SCALE GENOMIC DNA]</scope>
    <source>
        <strain evidence="2 3">LMG 8286</strain>
    </source>
</reference>
<proteinExistence type="predicted"/>
<dbReference type="EMBL" id="CAJHOE010000009">
    <property type="protein sequence ID" value="CAD7289402.1"/>
    <property type="molecule type" value="Genomic_DNA"/>
</dbReference>